<proteinExistence type="predicted"/>
<evidence type="ECO:0000313" key="2">
    <source>
        <dbReference type="EMBL" id="OGF35471.1"/>
    </source>
</evidence>
<dbReference type="AlphaFoldDB" id="A0A1F5TAI1"/>
<name>A0A1F5TAI1_9BACT</name>
<keyword evidence="1" id="KW-0472">Membrane</keyword>
<reference evidence="2 3" key="1">
    <citation type="journal article" date="2016" name="Nat. Commun.">
        <title>Thousands of microbial genomes shed light on interconnected biogeochemical processes in an aquifer system.</title>
        <authorList>
            <person name="Anantharaman K."/>
            <person name="Brown C.T."/>
            <person name="Hug L.A."/>
            <person name="Sharon I."/>
            <person name="Castelle C.J."/>
            <person name="Probst A.J."/>
            <person name="Thomas B.C."/>
            <person name="Singh A."/>
            <person name="Wilkins M.J."/>
            <person name="Karaoz U."/>
            <person name="Brodie E.L."/>
            <person name="Williams K.H."/>
            <person name="Hubbard S.S."/>
            <person name="Banfield J.F."/>
        </authorList>
    </citation>
    <scope>NUCLEOTIDE SEQUENCE [LARGE SCALE GENOMIC DNA]</scope>
</reference>
<evidence type="ECO:0000256" key="1">
    <source>
        <dbReference type="SAM" id="Phobius"/>
    </source>
</evidence>
<organism evidence="2 3">
    <name type="scientific">Candidatus Falkowbacteria bacterium RIFOXYC2_FULL_48_21</name>
    <dbReference type="NCBI Taxonomy" id="1798005"/>
    <lineage>
        <taxon>Bacteria</taxon>
        <taxon>Candidatus Falkowiibacteriota</taxon>
    </lineage>
</organism>
<comment type="caution">
    <text evidence="2">The sequence shown here is derived from an EMBL/GenBank/DDBJ whole genome shotgun (WGS) entry which is preliminary data.</text>
</comment>
<protein>
    <submittedName>
        <fullName evidence="2">Uncharacterized protein</fullName>
    </submittedName>
</protein>
<accession>A0A1F5TAI1</accession>
<dbReference type="EMBL" id="MFGM01000050">
    <property type="protein sequence ID" value="OGF35471.1"/>
    <property type="molecule type" value="Genomic_DNA"/>
</dbReference>
<feature type="transmembrane region" description="Helical" evidence="1">
    <location>
        <begin position="6"/>
        <end position="27"/>
    </location>
</feature>
<gene>
    <name evidence="2" type="ORF">A2482_03825</name>
</gene>
<sequence>MSFQTVGVVSLLVAFGVIMLHDIFFVWPRQKRARKAFITALEKFLRERTDFSKDDFVEVANVPYLDIPLHCWLLLDRFEKDGLLIKHHHSPPKPPISWIVTPAGKVAGEKLKINSVAARL</sequence>
<evidence type="ECO:0000313" key="3">
    <source>
        <dbReference type="Proteomes" id="UP000178656"/>
    </source>
</evidence>
<keyword evidence="1" id="KW-0812">Transmembrane</keyword>
<keyword evidence="1" id="KW-1133">Transmembrane helix</keyword>
<dbReference type="Proteomes" id="UP000178656">
    <property type="component" value="Unassembled WGS sequence"/>
</dbReference>